<feature type="domain" description="GP-PDE" evidence="2">
    <location>
        <begin position="42"/>
        <end position="314"/>
    </location>
</feature>
<accession>A0A178IH83</accession>
<dbReference type="GO" id="GO:0008889">
    <property type="term" value="F:glycerophosphodiester phosphodiesterase activity"/>
    <property type="evidence" value="ECO:0007669"/>
    <property type="project" value="TreeGrafter"/>
</dbReference>
<dbReference type="SUPFAM" id="SSF51695">
    <property type="entry name" value="PLC-like phosphodiesterases"/>
    <property type="match status" value="1"/>
</dbReference>
<evidence type="ECO:0000313" key="4">
    <source>
        <dbReference type="Proteomes" id="UP000078486"/>
    </source>
</evidence>
<dbReference type="PANTHER" id="PTHR46320:SF1">
    <property type="entry name" value="GLYCEROPHOSPHODIESTER PHOSPHODIESTERASE 1"/>
    <property type="match status" value="1"/>
</dbReference>
<dbReference type="CDD" id="cd08566">
    <property type="entry name" value="GDPD_AtGDE_like"/>
    <property type="match status" value="1"/>
</dbReference>
<dbReference type="InterPro" id="IPR017946">
    <property type="entry name" value="PLC-like_Pdiesterase_TIM-brl"/>
</dbReference>
<evidence type="ECO:0000256" key="1">
    <source>
        <dbReference type="SAM" id="SignalP"/>
    </source>
</evidence>
<dbReference type="AlphaFoldDB" id="A0A178IH83"/>
<proteinExistence type="predicted"/>
<dbReference type="Pfam" id="PF16387">
    <property type="entry name" value="DUF4996"/>
    <property type="match status" value="1"/>
</dbReference>
<evidence type="ECO:0000259" key="2">
    <source>
        <dbReference type="PROSITE" id="PS51704"/>
    </source>
</evidence>
<dbReference type="PANTHER" id="PTHR46320">
    <property type="entry name" value="GLYCEROPHOSPHODIESTER PHOSPHODIESTERASE 1"/>
    <property type="match status" value="1"/>
</dbReference>
<dbReference type="InterPro" id="IPR032160">
    <property type="entry name" value="DUF4996"/>
</dbReference>
<sequence>MKKSLFASLTLALAVLSCAVLQAADRVDQLRAKLFARDIPDVLVVAHRGDWRHAPENSLQAVEHSIKAGVDVVEVDLQRTKDGVLILMHDATLDRTTTGKGKVEEKTLAEIKKFDLKNGCGIATSKTNHKYRVPTLEELLVAAKDRVLINLDKADRYFDEVVPLLKKTGTARQIIMKGGKPDAEVRELYGRYLDEIIYMPIVDLDPKKKDPGYNGHEIIQGFLAGTKPVAFELLYKSDANPLPLQLKGQLKGKALIWYNTLWEGMSGGHEDDCALEQGPDAAYGYLIDTLGARIIQTDRAELLLNYLKKRGLHD</sequence>
<dbReference type="PROSITE" id="PS51704">
    <property type="entry name" value="GP_PDE"/>
    <property type="match status" value="1"/>
</dbReference>
<feature type="signal peptide" evidence="1">
    <location>
        <begin position="1"/>
        <end position="23"/>
    </location>
</feature>
<dbReference type="GO" id="GO:0006644">
    <property type="term" value="P:phospholipid metabolic process"/>
    <property type="evidence" value="ECO:0007669"/>
    <property type="project" value="TreeGrafter"/>
</dbReference>
<dbReference type="GO" id="GO:0005886">
    <property type="term" value="C:plasma membrane"/>
    <property type="evidence" value="ECO:0007669"/>
    <property type="project" value="TreeGrafter"/>
</dbReference>
<dbReference type="Gene3D" id="3.20.20.190">
    <property type="entry name" value="Phosphatidylinositol (PI) phosphodiesterase"/>
    <property type="match status" value="1"/>
</dbReference>
<dbReference type="PROSITE" id="PS51257">
    <property type="entry name" value="PROKAR_LIPOPROTEIN"/>
    <property type="match status" value="1"/>
</dbReference>
<keyword evidence="4" id="KW-1185">Reference proteome</keyword>
<dbReference type="GO" id="GO:0070291">
    <property type="term" value="P:N-acylethanolamine metabolic process"/>
    <property type="evidence" value="ECO:0007669"/>
    <property type="project" value="TreeGrafter"/>
</dbReference>
<keyword evidence="1" id="KW-0732">Signal</keyword>
<gene>
    <name evidence="3" type="ORF">AW736_18950</name>
</gene>
<dbReference type="Proteomes" id="UP000078486">
    <property type="component" value="Unassembled WGS sequence"/>
</dbReference>
<feature type="chain" id="PRO_5008088844" evidence="1">
    <location>
        <begin position="24"/>
        <end position="314"/>
    </location>
</feature>
<reference evidence="3 4" key="1">
    <citation type="submission" date="2016-01" db="EMBL/GenBank/DDBJ databases">
        <title>High potential of lignocellulose degradation of a new Verrucomicrobia species.</title>
        <authorList>
            <person name="Wang Y."/>
            <person name="Shi Y."/>
            <person name="Qiu Z."/>
            <person name="Liu S."/>
            <person name="Yang H."/>
        </authorList>
    </citation>
    <scope>NUCLEOTIDE SEQUENCE [LARGE SCALE GENOMIC DNA]</scope>
    <source>
        <strain evidence="3 4">TSB47</strain>
    </source>
</reference>
<name>A0A178IH83_9BACT</name>
<dbReference type="STRING" id="1184151.AW736_18950"/>
<dbReference type="GO" id="GO:0006580">
    <property type="term" value="P:ethanolamine metabolic process"/>
    <property type="evidence" value="ECO:0007669"/>
    <property type="project" value="TreeGrafter"/>
</dbReference>
<evidence type="ECO:0000313" key="3">
    <source>
        <dbReference type="EMBL" id="OAM88396.1"/>
    </source>
</evidence>
<comment type="caution">
    <text evidence="3">The sequence shown here is derived from an EMBL/GenBank/DDBJ whole genome shotgun (WGS) entry which is preliminary data.</text>
</comment>
<dbReference type="Pfam" id="PF03009">
    <property type="entry name" value="GDPD"/>
    <property type="match status" value="1"/>
</dbReference>
<dbReference type="RefSeq" id="WP_068771866.1">
    <property type="nucleotide sequence ID" value="NZ_CP109796.1"/>
</dbReference>
<organism evidence="3 4">
    <name type="scientific">Termitidicoccus mucosus</name>
    <dbReference type="NCBI Taxonomy" id="1184151"/>
    <lineage>
        <taxon>Bacteria</taxon>
        <taxon>Pseudomonadati</taxon>
        <taxon>Verrucomicrobiota</taxon>
        <taxon>Opitutia</taxon>
        <taxon>Opitutales</taxon>
        <taxon>Opitutaceae</taxon>
        <taxon>Termitidicoccus</taxon>
    </lineage>
</organism>
<dbReference type="EMBL" id="LRRQ01000136">
    <property type="protein sequence ID" value="OAM88396.1"/>
    <property type="molecule type" value="Genomic_DNA"/>
</dbReference>
<dbReference type="OrthoDB" id="384721at2"/>
<dbReference type="InterPro" id="IPR030395">
    <property type="entry name" value="GP_PDE_dom"/>
</dbReference>
<protein>
    <submittedName>
        <fullName evidence="3">Glycerophosphodiester phosphodiesterase</fullName>
    </submittedName>
</protein>